<reference evidence="1 2" key="1">
    <citation type="submission" date="2018-06" db="EMBL/GenBank/DDBJ databases">
        <authorList>
            <consortium name="Pathogen Informatics"/>
            <person name="Doyle S."/>
        </authorList>
    </citation>
    <scope>NUCLEOTIDE SEQUENCE [LARGE SCALE GENOMIC DNA]</scope>
    <source>
        <strain evidence="1 2">NCTC13316</strain>
    </source>
</reference>
<dbReference type="EMBL" id="UGOD01000001">
    <property type="protein sequence ID" value="STX52009.1"/>
    <property type="molecule type" value="Genomic_DNA"/>
</dbReference>
<evidence type="ECO:0000313" key="2">
    <source>
        <dbReference type="Proteomes" id="UP000254794"/>
    </source>
</evidence>
<keyword evidence="2" id="KW-1185">Reference proteome</keyword>
<dbReference type="Proteomes" id="UP000254794">
    <property type="component" value="Unassembled WGS sequence"/>
</dbReference>
<name>A0A378JP95_9GAMM</name>
<dbReference type="AlphaFoldDB" id="A0A378JP95"/>
<sequence>MALLPSIAQAEIASISNTIYLGLSGGYGSTTWDGLVPSKKNRNSAMSISIPIRVKEGGVMWGFFSGYEFSPYFALESHYRHYPVARVKFDKDSLFAFDHHMRHFNTHTETIGLIGKIMLVIPDTPISVYSGAGPAIIHRFDAINNDWRVTPTFDMGFNIQLNRHFTLGFNGNYTAGYGESEIDPAKDYFPFLYSVFMNLTYRI</sequence>
<protein>
    <submittedName>
        <fullName evidence="1">Uncharacterized protein</fullName>
    </submittedName>
</protein>
<dbReference type="SUPFAM" id="SSF56925">
    <property type="entry name" value="OMPA-like"/>
    <property type="match status" value="1"/>
</dbReference>
<accession>A0A378JP95</accession>
<dbReference type="Gene3D" id="2.40.160.20">
    <property type="match status" value="1"/>
</dbReference>
<evidence type="ECO:0000313" key="1">
    <source>
        <dbReference type="EMBL" id="STX52009.1"/>
    </source>
</evidence>
<proteinExistence type="predicted"/>
<gene>
    <name evidence="1" type="ORF">NCTC13316_02112</name>
</gene>
<organism evidence="1 2">
    <name type="scientific">Legionella busanensis</name>
    <dbReference type="NCBI Taxonomy" id="190655"/>
    <lineage>
        <taxon>Bacteria</taxon>
        <taxon>Pseudomonadati</taxon>
        <taxon>Pseudomonadota</taxon>
        <taxon>Gammaproteobacteria</taxon>
        <taxon>Legionellales</taxon>
        <taxon>Legionellaceae</taxon>
        <taxon>Legionella</taxon>
    </lineage>
</organism>
<dbReference type="InterPro" id="IPR011250">
    <property type="entry name" value="OMP/PagP_B-barrel"/>
</dbReference>